<proteinExistence type="inferred from homology"/>
<evidence type="ECO:0000256" key="2">
    <source>
        <dbReference type="ARBA" id="ARBA00022642"/>
    </source>
</evidence>
<comment type="catalytic activity">
    <reaction evidence="6">
        <text>L-aspartate + NADP(+) + H2O = oxaloacetate + NH4(+) + NADPH + H(+)</text>
        <dbReference type="Rhea" id="RHEA:11784"/>
        <dbReference type="ChEBI" id="CHEBI:15377"/>
        <dbReference type="ChEBI" id="CHEBI:15378"/>
        <dbReference type="ChEBI" id="CHEBI:16452"/>
        <dbReference type="ChEBI" id="CHEBI:28938"/>
        <dbReference type="ChEBI" id="CHEBI:29991"/>
        <dbReference type="ChEBI" id="CHEBI:57783"/>
        <dbReference type="ChEBI" id="CHEBI:58349"/>
        <dbReference type="EC" id="1.4.1.21"/>
    </reaction>
</comment>
<comment type="pathway">
    <text evidence="6">Cofactor biosynthesis; NAD(+) biosynthesis; iminoaspartate from L-aspartate (dehydrogenase route): step 1/1.</text>
</comment>
<dbReference type="PIRSF" id="PIRSF005227">
    <property type="entry name" value="Asp_dh_NAD_syn"/>
    <property type="match status" value="1"/>
</dbReference>
<name>A0A1C1Z1J5_9HYPH</name>
<feature type="domain" description="Aspartate dehydrogenase" evidence="7">
    <location>
        <begin position="150"/>
        <end position="236"/>
    </location>
</feature>
<keyword evidence="4 6" id="KW-0560">Oxidoreductase</keyword>
<dbReference type="InterPro" id="IPR020626">
    <property type="entry name" value="Asp_DH_prok"/>
</dbReference>
<dbReference type="Proteomes" id="UP000094795">
    <property type="component" value="Unassembled WGS sequence"/>
</dbReference>
<feature type="binding site" evidence="6">
    <location>
        <position position="172"/>
    </location>
    <ligand>
        <name>NAD(+)</name>
        <dbReference type="ChEBI" id="CHEBI:57540"/>
    </ligand>
</feature>
<dbReference type="EMBL" id="LQZT01000001">
    <property type="protein sequence ID" value="OCW59615.1"/>
    <property type="molecule type" value="Genomic_DNA"/>
</dbReference>
<feature type="active site" evidence="6">
    <location>
        <position position="202"/>
    </location>
</feature>
<comment type="miscellaneous">
    <text evidence="6">The iminoaspartate product is unstable in aqueous solution and can decompose to oxaloacetate and ammonia.</text>
</comment>
<evidence type="ECO:0000256" key="4">
    <source>
        <dbReference type="ARBA" id="ARBA00023002"/>
    </source>
</evidence>
<protein>
    <recommendedName>
        <fullName evidence="6">L-aspartate dehydrogenase</fullName>
        <ecNumber evidence="6">1.4.1.21</ecNumber>
    </recommendedName>
</protein>
<feature type="domain" description="Aspartate/homoserine dehydrogenase NAD-binding" evidence="8">
    <location>
        <begin position="30"/>
        <end position="102"/>
    </location>
</feature>
<evidence type="ECO:0000313" key="9">
    <source>
        <dbReference type="EMBL" id="OCW59615.1"/>
    </source>
</evidence>
<accession>A0A1C1Z1J5</accession>
<comment type="catalytic activity">
    <reaction evidence="6">
        <text>L-aspartate + NAD(+) + H2O = oxaloacetate + NH4(+) + NADH + H(+)</text>
        <dbReference type="Rhea" id="RHEA:11788"/>
        <dbReference type="ChEBI" id="CHEBI:15377"/>
        <dbReference type="ChEBI" id="CHEBI:15378"/>
        <dbReference type="ChEBI" id="CHEBI:16452"/>
        <dbReference type="ChEBI" id="CHEBI:28938"/>
        <dbReference type="ChEBI" id="CHEBI:29991"/>
        <dbReference type="ChEBI" id="CHEBI:57540"/>
        <dbReference type="ChEBI" id="CHEBI:57945"/>
        <dbReference type="EC" id="1.4.1.21"/>
    </reaction>
</comment>
<feature type="binding site" evidence="6">
    <location>
        <position position="106"/>
    </location>
    <ligand>
        <name>NAD(+)</name>
        <dbReference type="ChEBI" id="CHEBI:57540"/>
    </ligand>
</feature>
<dbReference type="GO" id="GO:0051287">
    <property type="term" value="F:NAD binding"/>
    <property type="evidence" value="ECO:0007669"/>
    <property type="project" value="UniProtKB-UniRule"/>
</dbReference>
<keyword evidence="3 6" id="KW-0521">NADP</keyword>
<dbReference type="GO" id="GO:0016639">
    <property type="term" value="F:oxidoreductase activity, acting on the CH-NH2 group of donors, NAD or NADP as acceptor"/>
    <property type="evidence" value="ECO:0007669"/>
    <property type="project" value="UniProtKB-UniRule"/>
</dbReference>
<dbReference type="PANTHER" id="PTHR31873:SF6">
    <property type="entry name" value="ASPARTATE DEHYDROGENASE DOMAIN-CONTAINING PROTEIN"/>
    <property type="match status" value="1"/>
</dbReference>
<dbReference type="NCBIfam" id="NF009828">
    <property type="entry name" value="PRK13303.1-3"/>
    <property type="match status" value="1"/>
</dbReference>
<gene>
    <name evidence="6" type="primary">nadX</name>
    <name evidence="9" type="ORF">AWJ14_11480</name>
</gene>
<dbReference type="GO" id="GO:0033735">
    <property type="term" value="F:aspartate dehydrogenase [NAD(P)+] activity"/>
    <property type="evidence" value="ECO:0007669"/>
    <property type="project" value="UniProtKB-EC"/>
</dbReference>
<organism evidence="9 10">
    <name type="scientific">Hoeflea olei</name>
    <dbReference type="NCBI Taxonomy" id="1480615"/>
    <lineage>
        <taxon>Bacteria</taxon>
        <taxon>Pseudomonadati</taxon>
        <taxon>Pseudomonadota</taxon>
        <taxon>Alphaproteobacteria</taxon>
        <taxon>Hyphomicrobiales</taxon>
        <taxon>Rhizobiaceae</taxon>
        <taxon>Hoeflea</taxon>
    </lineage>
</organism>
<dbReference type="AlphaFoldDB" id="A0A1C1Z1J5"/>
<dbReference type="EC" id="1.4.1.21" evidence="6"/>
<comment type="similarity">
    <text evidence="1 6">Belongs to the L-aspartate dehydrogenase family.</text>
</comment>
<dbReference type="GO" id="GO:0009435">
    <property type="term" value="P:NAD+ biosynthetic process"/>
    <property type="evidence" value="ECO:0007669"/>
    <property type="project" value="UniProtKB-UniRule"/>
</dbReference>
<dbReference type="GO" id="GO:0050661">
    <property type="term" value="F:NADP binding"/>
    <property type="evidence" value="ECO:0007669"/>
    <property type="project" value="UniProtKB-UniRule"/>
</dbReference>
<dbReference type="PANTHER" id="PTHR31873">
    <property type="entry name" value="L-ASPARTATE DEHYDROGENASE-RELATED"/>
    <property type="match status" value="1"/>
</dbReference>
<reference evidence="9 10" key="1">
    <citation type="submission" date="2015-12" db="EMBL/GenBank/DDBJ databases">
        <authorList>
            <person name="Shamseldin A."/>
            <person name="Moawad H."/>
            <person name="Abd El-Rahim W.M."/>
            <person name="Sadowsky M.J."/>
        </authorList>
    </citation>
    <scope>NUCLEOTIDE SEQUENCE [LARGE SCALE GENOMIC DNA]</scope>
    <source>
        <strain evidence="9 10">JC234</strain>
    </source>
</reference>
<evidence type="ECO:0000259" key="7">
    <source>
        <dbReference type="Pfam" id="PF01958"/>
    </source>
</evidence>
<keyword evidence="2 6" id="KW-0662">Pyridine nucleotide biosynthesis</keyword>
<dbReference type="UniPathway" id="UPA00253">
    <property type="reaction ID" value="UER00456"/>
</dbReference>
<comment type="caution">
    <text evidence="9">The sequence shown here is derived from an EMBL/GenBank/DDBJ whole genome shotgun (WGS) entry which is preliminary data.</text>
</comment>
<dbReference type="InterPro" id="IPR005106">
    <property type="entry name" value="Asp/hSer_DH_NAD-bd"/>
</dbReference>
<evidence type="ECO:0000313" key="10">
    <source>
        <dbReference type="Proteomes" id="UP000094795"/>
    </source>
</evidence>
<dbReference type="SUPFAM" id="SSF55347">
    <property type="entry name" value="Glyceraldehyde-3-phosphate dehydrogenase-like, C-terminal domain"/>
    <property type="match status" value="1"/>
</dbReference>
<dbReference type="InterPro" id="IPR036291">
    <property type="entry name" value="NAD(P)-bd_dom_sf"/>
</dbReference>
<evidence type="ECO:0000256" key="3">
    <source>
        <dbReference type="ARBA" id="ARBA00022857"/>
    </source>
</evidence>
<keyword evidence="5 6" id="KW-0520">NAD</keyword>
<dbReference type="STRING" id="1480615.AWJ14_11480"/>
<evidence type="ECO:0000259" key="8">
    <source>
        <dbReference type="Pfam" id="PF03447"/>
    </source>
</evidence>
<dbReference type="InterPro" id="IPR002811">
    <property type="entry name" value="Asp_DH"/>
</dbReference>
<dbReference type="Pfam" id="PF01958">
    <property type="entry name" value="Asp_DH_C"/>
    <property type="match status" value="1"/>
</dbReference>
<evidence type="ECO:0000256" key="1">
    <source>
        <dbReference type="ARBA" id="ARBA00008331"/>
    </source>
</evidence>
<evidence type="ECO:0000256" key="5">
    <source>
        <dbReference type="ARBA" id="ARBA00023027"/>
    </source>
</evidence>
<dbReference type="NCBIfam" id="NF009827">
    <property type="entry name" value="PRK13303.1-2"/>
    <property type="match status" value="1"/>
</dbReference>
<dbReference type="SUPFAM" id="SSF51735">
    <property type="entry name" value="NAD(P)-binding Rossmann-fold domains"/>
    <property type="match status" value="1"/>
</dbReference>
<dbReference type="Gene3D" id="3.30.360.10">
    <property type="entry name" value="Dihydrodipicolinate Reductase, domain 2"/>
    <property type="match status" value="1"/>
</dbReference>
<comment type="function">
    <text evidence="6">Specifically catalyzes the NAD or NADP-dependent dehydrogenation of L-aspartate to iminoaspartate.</text>
</comment>
<keyword evidence="10" id="KW-1185">Reference proteome</keyword>
<dbReference type="InterPro" id="IPR011182">
    <property type="entry name" value="L-Asp_DH"/>
</dbReference>
<dbReference type="Gene3D" id="3.40.50.720">
    <property type="entry name" value="NAD(P)-binding Rossmann-like Domain"/>
    <property type="match status" value="1"/>
</dbReference>
<dbReference type="HAMAP" id="MF_01265">
    <property type="entry name" value="NadX"/>
    <property type="match status" value="1"/>
</dbReference>
<evidence type="ECO:0000256" key="6">
    <source>
        <dbReference type="HAMAP-Rule" id="MF_01265"/>
    </source>
</evidence>
<sequence>MLSVLEASDDICVSNIVTRPERIGAPGYGWKDARFVSSTDQIDPEVELVVEAAGHSALRKYAVDVVESGRRLALVSSGALADDDFRGAIQAAARRNRSEIHVLSGAIGALDALSTARAAGKQTVRYTGIKPSKAWKGTPAEDCIDLDAITTPTTFFTGSARKVAQCFPKNANVAATIALAGAGFDETEVALVADPDATHNRHVVDSRGALGEFRFETTSMPLSVNPRTSGSTVFSILAFLRGDSNTIRLA</sequence>
<dbReference type="Pfam" id="PF03447">
    <property type="entry name" value="NAD_binding_3"/>
    <property type="match status" value="1"/>
</dbReference>